<gene>
    <name evidence="2" type="ORF">FN976_10120</name>
</gene>
<dbReference type="PANTHER" id="PTHR34075">
    <property type="entry name" value="BLR3430 PROTEIN"/>
    <property type="match status" value="1"/>
</dbReference>
<dbReference type="PANTHER" id="PTHR34075:SF5">
    <property type="entry name" value="BLR3430 PROTEIN"/>
    <property type="match status" value="1"/>
</dbReference>
<dbReference type="InterPro" id="IPR002878">
    <property type="entry name" value="ChsH2_C"/>
</dbReference>
<organism evidence="2 3">
    <name type="scientific">Caenimonas sedimenti</name>
    <dbReference type="NCBI Taxonomy" id="2596921"/>
    <lineage>
        <taxon>Bacteria</taxon>
        <taxon>Pseudomonadati</taxon>
        <taxon>Pseudomonadota</taxon>
        <taxon>Betaproteobacteria</taxon>
        <taxon>Burkholderiales</taxon>
        <taxon>Comamonadaceae</taxon>
        <taxon>Caenimonas</taxon>
    </lineage>
</organism>
<comment type="caution">
    <text evidence="2">The sequence shown here is derived from an EMBL/GenBank/DDBJ whole genome shotgun (WGS) entry which is preliminary data.</text>
</comment>
<evidence type="ECO:0000259" key="1">
    <source>
        <dbReference type="Pfam" id="PF01796"/>
    </source>
</evidence>
<dbReference type="Pfam" id="PF01796">
    <property type="entry name" value="OB_ChsH2_C"/>
    <property type="match status" value="1"/>
</dbReference>
<dbReference type="RefSeq" id="WP_145892894.1">
    <property type="nucleotide sequence ID" value="NZ_VOBQ01000008.1"/>
</dbReference>
<reference evidence="2 3" key="1">
    <citation type="submission" date="2019-07" db="EMBL/GenBank/DDBJ databases">
        <title>Caenimonas sedimenti sp. nov., isolated from activated sludge.</title>
        <authorList>
            <person name="Xu J."/>
        </authorList>
    </citation>
    <scope>NUCLEOTIDE SEQUENCE [LARGE SCALE GENOMIC DNA]</scope>
    <source>
        <strain evidence="2 3">HX-9-20</strain>
    </source>
</reference>
<accession>A0A562ZRQ1</accession>
<evidence type="ECO:0000313" key="3">
    <source>
        <dbReference type="Proteomes" id="UP000318199"/>
    </source>
</evidence>
<dbReference type="Proteomes" id="UP000318199">
    <property type="component" value="Unassembled WGS sequence"/>
</dbReference>
<dbReference type="InterPro" id="IPR052513">
    <property type="entry name" value="Thioester_dehydratase-like"/>
</dbReference>
<sequence length="132" mass="14567">MDQVFMHRYEGEFLAGIAAKQLRIAVDRRSGAALGYHERAWCARDDANVAWKRASGRAVLLSYTVTRRPYSPDFPVPLVHGLVELEEGPQLVCRIVGTAPEAVTAGMALKASYDDKGLLFRRARNAARATHA</sequence>
<dbReference type="AlphaFoldDB" id="A0A562ZRQ1"/>
<dbReference type="SUPFAM" id="SSF50249">
    <property type="entry name" value="Nucleic acid-binding proteins"/>
    <property type="match status" value="1"/>
</dbReference>
<dbReference type="EMBL" id="VOBQ01000008">
    <property type="protein sequence ID" value="TWO71279.1"/>
    <property type="molecule type" value="Genomic_DNA"/>
</dbReference>
<dbReference type="OrthoDB" id="5514845at2"/>
<name>A0A562ZRQ1_9BURK</name>
<protein>
    <submittedName>
        <fullName evidence="2">OB-fold domain-containing protein</fullName>
    </submittedName>
</protein>
<dbReference type="InterPro" id="IPR012340">
    <property type="entry name" value="NA-bd_OB-fold"/>
</dbReference>
<proteinExistence type="predicted"/>
<feature type="domain" description="ChsH2 C-terminal OB-fold" evidence="1">
    <location>
        <begin position="51"/>
        <end position="112"/>
    </location>
</feature>
<evidence type="ECO:0000313" key="2">
    <source>
        <dbReference type="EMBL" id="TWO71279.1"/>
    </source>
</evidence>
<keyword evidence="3" id="KW-1185">Reference proteome</keyword>